<name>A0ACB8TDC0_9AGAM</name>
<reference evidence="1" key="2">
    <citation type="journal article" date="2022" name="New Phytol.">
        <title>Evolutionary transition to the ectomycorrhizal habit in the genomes of a hyperdiverse lineage of mushroom-forming fungi.</title>
        <authorList>
            <person name="Looney B."/>
            <person name="Miyauchi S."/>
            <person name="Morin E."/>
            <person name="Drula E."/>
            <person name="Courty P.E."/>
            <person name="Kohler A."/>
            <person name="Kuo A."/>
            <person name="LaButti K."/>
            <person name="Pangilinan J."/>
            <person name="Lipzen A."/>
            <person name="Riley R."/>
            <person name="Andreopoulos W."/>
            <person name="He G."/>
            <person name="Johnson J."/>
            <person name="Nolan M."/>
            <person name="Tritt A."/>
            <person name="Barry K.W."/>
            <person name="Grigoriev I.V."/>
            <person name="Nagy L.G."/>
            <person name="Hibbett D."/>
            <person name="Henrissat B."/>
            <person name="Matheny P.B."/>
            <person name="Labbe J."/>
            <person name="Martin F.M."/>
        </authorList>
    </citation>
    <scope>NUCLEOTIDE SEQUENCE</scope>
    <source>
        <strain evidence="1">HHB10654</strain>
    </source>
</reference>
<evidence type="ECO:0000313" key="1">
    <source>
        <dbReference type="EMBL" id="KAI0066315.1"/>
    </source>
</evidence>
<comment type="caution">
    <text evidence="1">The sequence shown here is derived from an EMBL/GenBank/DDBJ whole genome shotgun (WGS) entry which is preliminary data.</text>
</comment>
<protein>
    <submittedName>
        <fullName evidence="1">Uncharacterized protein</fullName>
    </submittedName>
</protein>
<dbReference type="EMBL" id="MU277193">
    <property type="protein sequence ID" value="KAI0066315.1"/>
    <property type="molecule type" value="Genomic_DNA"/>
</dbReference>
<sequence>MSTSNNPLSRTPPSPPSTTEGMQAIPLNPSTTPPLTPQDEFFGAESLVVAPPSWETLYDGDGTRATGVNLWNRKVERAEEAFIRMSNGVDSFEDQLRQKALGLHLAALEEEEHGSDESF</sequence>
<keyword evidence="2" id="KW-1185">Reference proteome</keyword>
<accession>A0ACB8TDC0</accession>
<evidence type="ECO:0000313" key="2">
    <source>
        <dbReference type="Proteomes" id="UP000814140"/>
    </source>
</evidence>
<reference evidence="1" key="1">
    <citation type="submission" date="2021-03" db="EMBL/GenBank/DDBJ databases">
        <authorList>
            <consortium name="DOE Joint Genome Institute"/>
            <person name="Ahrendt S."/>
            <person name="Looney B.P."/>
            <person name="Miyauchi S."/>
            <person name="Morin E."/>
            <person name="Drula E."/>
            <person name="Courty P.E."/>
            <person name="Chicoki N."/>
            <person name="Fauchery L."/>
            <person name="Kohler A."/>
            <person name="Kuo A."/>
            <person name="Labutti K."/>
            <person name="Pangilinan J."/>
            <person name="Lipzen A."/>
            <person name="Riley R."/>
            <person name="Andreopoulos W."/>
            <person name="He G."/>
            <person name="Johnson J."/>
            <person name="Barry K.W."/>
            <person name="Grigoriev I.V."/>
            <person name="Nagy L."/>
            <person name="Hibbett D."/>
            <person name="Henrissat B."/>
            <person name="Matheny P.B."/>
            <person name="Labbe J."/>
            <person name="Martin F."/>
        </authorList>
    </citation>
    <scope>NUCLEOTIDE SEQUENCE</scope>
    <source>
        <strain evidence="1">HHB10654</strain>
    </source>
</reference>
<proteinExistence type="predicted"/>
<dbReference type="Proteomes" id="UP000814140">
    <property type="component" value="Unassembled WGS sequence"/>
</dbReference>
<gene>
    <name evidence="1" type="ORF">BV25DRAFT_1988736</name>
</gene>
<organism evidence="1 2">
    <name type="scientific">Artomyces pyxidatus</name>
    <dbReference type="NCBI Taxonomy" id="48021"/>
    <lineage>
        <taxon>Eukaryota</taxon>
        <taxon>Fungi</taxon>
        <taxon>Dikarya</taxon>
        <taxon>Basidiomycota</taxon>
        <taxon>Agaricomycotina</taxon>
        <taxon>Agaricomycetes</taxon>
        <taxon>Russulales</taxon>
        <taxon>Auriscalpiaceae</taxon>
        <taxon>Artomyces</taxon>
    </lineage>
</organism>